<dbReference type="AlphaFoldDB" id="A0A0H3ZYX6"/>
<dbReference type="EMBL" id="KP795633">
    <property type="protein sequence ID" value="AKN39069.1"/>
    <property type="molecule type" value="Genomic_DNA"/>
</dbReference>
<proteinExistence type="predicted"/>
<organism evidence="1">
    <name type="scientific">Vibrio tasmaniensis</name>
    <dbReference type="NCBI Taxonomy" id="212663"/>
    <lineage>
        <taxon>Bacteria</taxon>
        <taxon>Pseudomonadati</taxon>
        <taxon>Pseudomonadota</taxon>
        <taxon>Gammaproteobacteria</taxon>
        <taxon>Vibrionales</taxon>
        <taxon>Vibrionaceae</taxon>
        <taxon>Vibrio</taxon>
    </lineage>
</organism>
<evidence type="ECO:0008006" key="2">
    <source>
        <dbReference type="Google" id="ProtNLM"/>
    </source>
</evidence>
<accession>A0A0H3ZYX6</accession>
<sequence>MALSKVNTKIALSSNVEEEQNLKHYLNKIGNTVKQPIMKLLDSGKDVELFGVAGLGGMVDSILYATLSKTIVCFDDLERHSDSLSVRDILGMASYLKEEKRCKIVILLNEDGDKARLEEYFKYHEKVVDTQISFEPTATECFDLAIGEQEKYDLIRKCCVSLQIKNIRVLKKIERHTQELLKNLSSYDEMIVQQAIYSLVAISWCYYCHSSEPEKIPSFEFITTKKRFFGLSDDKEDKVKKLWSQKLNQYGYQHTDELDLLIAECIEQGYVDEEKLKFLCSSKQEEINNQSKNKGLEEAWNLFHGSFAENTQEVVEAMKRGLEASVHHTSSSQYGQGVKLIRDLGDEQLADEMIANYIDCHKGNYDRFNLSDLYRNPFGVDDQGFADKLKDAFEQYSKDPEPIEILEKRRGQNSYNSSEAEVLGKIPKEELKEMIKSFTGEDLTDYVRVIIMMGTTNEALQTNINEVLQEIRDESDINRARLAKFGIKNSK</sequence>
<reference evidence="1" key="1">
    <citation type="journal article" date="2015" name="MBio">
        <title>Eco-Evolutionary Dynamics of Episomes among Ecologically Cohesive Bacterial Populations.</title>
        <authorList>
            <person name="Xue H."/>
            <person name="Cordero O.X."/>
            <person name="Camas F.M."/>
            <person name="Trimble W."/>
            <person name="Meyer F."/>
            <person name="Guglielmini J."/>
            <person name="Rocha E.P."/>
            <person name="Polz M.F."/>
        </authorList>
    </citation>
    <scope>NUCLEOTIDE SEQUENCE</scope>
    <source>
        <strain evidence="1">FF_59</strain>
    </source>
</reference>
<name>A0A0H3ZYX6_9VIBR</name>
<protein>
    <recommendedName>
        <fullName evidence="2">KAP NTPase domain-containing protein</fullName>
    </recommendedName>
</protein>
<evidence type="ECO:0000313" key="1">
    <source>
        <dbReference type="EMBL" id="AKN39069.1"/>
    </source>
</evidence>